<dbReference type="RefSeq" id="WP_244350704.1">
    <property type="nucleotide sequence ID" value="NZ_AP025635.1"/>
</dbReference>
<dbReference type="PANTHER" id="PTHR43046">
    <property type="entry name" value="GDP-MANNOSE MANNOSYL HYDROLASE"/>
    <property type="match status" value="1"/>
</dbReference>
<keyword evidence="2" id="KW-0378">Hydrolase</keyword>
<accession>A0ABM7XSR8</accession>
<dbReference type="InterPro" id="IPR015797">
    <property type="entry name" value="NUDIX_hydrolase-like_dom_sf"/>
</dbReference>
<sequence>MDKTIGVFSVIISNDRVLLVKRRDLPLWDLPGGRLEVGESIFDCSIRETREETGYNVKIEKIIGSYINNERNDTQILLLSNIVSGCPITEGPETKQLKFFPLNRLPLNMVPARRRQLAMLKKEKRILRLL</sequence>
<protein>
    <submittedName>
        <fullName evidence="4">8-oxo-dGTP diphosphatase</fullName>
    </submittedName>
</protein>
<proteinExistence type="predicted"/>
<evidence type="ECO:0000259" key="3">
    <source>
        <dbReference type="PROSITE" id="PS51462"/>
    </source>
</evidence>
<evidence type="ECO:0000256" key="2">
    <source>
        <dbReference type="ARBA" id="ARBA00022801"/>
    </source>
</evidence>
<evidence type="ECO:0000313" key="4">
    <source>
        <dbReference type="EMBL" id="BDG68140.1"/>
    </source>
</evidence>
<reference evidence="4 5" key="1">
    <citation type="submission" date="2022-03" db="EMBL/GenBank/DDBJ databases">
        <title>Complete genome sequence of Enterococcus innesii DB-1.</title>
        <authorList>
            <person name="Fukuda D."/>
            <person name="Nolasco-Hipolito C."/>
        </authorList>
    </citation>
    <scope>NUCLEOTIDE SEQUENCE [LARGE SCALE GENOMIC DNA]</scope>
    <source>
        <strain evidence="4 5">DB-1</strain>
    </source>
</reference>
<dbReference type="Gene3D" id="3.90.79.10">
    <property type="entry name" value="Nucleoside Triphosphate Pyrophosphohydrolase"/>
    <property type="match status" value="1"/>
</dbReference>
<dbReference type="PROSITE" id="PS51462">
    <property type="entry name" value="NUDIX"/>
    <property type="match status" value="1"/>
</dbReference>
<dbReference type="EMBL" id="AP025635">
    <property type="protein sequence ID" value="BDG68140.1"/>
    <property type="molecule type" value="Genomic_DNA"/>
</dbReference>
<keyword evidence="5" id="KW-1185">Reference proteome</keyword>
<dbReference type="PANTHER" id="PTHR43046:SF2">
    <property type="entry name" value="8-OXO-DGTP DIPHOSPHATASE-RELATED"/>
    <property type="match status" value="1"/>
</dbReference>
<comment type="cofactor">
    <cofactor evidence="1">
        <name>Mg(2+)</name>
        <dbReference type="ChEBI" id="CHEBI:18420"/>
    </cofactor>
</comment>
<name>A0ABM7XSR8_9ENTE</name>
<evidence type="ECO:0000313" key="5">
    <source>
        <dbReference type="Proteomes" id="UP000831692"/>
    </source>
</evidence>
<dbReference type="SUPFAM" id="SSF55811">
    <property type="entry name" value="Nudix"/>
    <property type="match status" value="1"/>
</dbReference>
<dbReference type="InterPro" id="IPR020476">
    <property type="entry name" value="Nudix_hydrolase"/>
</dbReference>
<evidence type="ECO:0000256" key="1">
    <source>
        <dbReference type="ARBA" id="ARBA00001946"/>
    </source>
</evidence>
<dbReference type="InterPro" id="IPR000086">
    <property type="entry name" value="NUDIX_hydrolase_dom"/>
</dbReference>
<dbReference type="Proteomes" id="UP000831692">
    <property type="component" value="Chromosome"/>
</dbReference>
<gene>
    <name evidence="4" type="primary">mutT_3</name>
    <name evidence="4" type="ORF">ENLAB_17040</name>
</gene>
<dbReference type="Pfam" id="PF00293">
    <property type="entry name" value="NUDIX"/>
    <property type="match status" value="1"/>
</dbReference>
<dbReference type="GeneID" id="83457703"/>
<dbReference type="PRINTS" id="PR00502">
    <property type="entry name" value="NUDIXFAMILY"/>
</dbReference>
<organism evidence="4 5">
    <name type="scientific">Enterococcus innesii</name>
    <dbReference type="NCBI Taxonomy" id="2839759"/>
    <lineage>
        <taxon>Bacteria</taxon>
        <taxon>Bacillati</taxon>
        <taxon>Bacillota</taxon>
        <taxon>Bacilli</taxon>
        <taxon>Lactobacillales</taxon>
        <taxon>Enterococcaceae</taxon>
        <taxon>Enterococcus</taxon>
    </lineage>
</organism>
<feature type="domain" description="Nudix hydrolase" evidence="3">
    <location>
        <begin position="2"/>
        <end position="123"/>
    </location>
</feature>